<dbReference type="PANTHER" id="PTHR13754">
    <property type="entry name" value="METALLO-BETA-LACTAMASE SUPERFAMILY PROTEIN"/>
    <property type="match status" value="1"/>
</dbReference>
<keyword evidence="3" id="KW-1185">Reference proteome</keyword>
<proteinExistence type="predicted"/>
<gene>
    <name evidence="2" type="ORF">EAH76_15180</name>
</gene>
<feature type="domain" description="Metallo-beta-lactamase" evidence="1">
    <location>
        <begin position="57"/>
        <end position="294"/>
    </location>
</feature>
<evidence type="ECO:0000313" key="2">
    <source>
        <dbReference type="EMBL" id="TPG52060.1"/>
    </source>
</evidence>
<dbReference type="GO" id="GO:0016740">
    <property type="term" value="F:transferase activity"/>
    <property type="evidence" value="ECO:0007669"/>
    <property type="project" value="TreeGrafter"/>
</dbReference>
<dbReference type="CDD" id="cd07713">
    <property type="entry name" value="DHPS-like_MBL-fold"/>
    <property type="match status" value="1"/>
</dbReference>
<sequence length="323" mass="35137">MDKNSLRAVDRLEITVLIDNRTDSLSSVPPEVTLEWNVLHQAGMNEMTGSCQCCANHGLALIVRAEIGAERRTMLFDAGPVDFAVEYNGTRIGVPFKEIDAAMLSHGHWDHAGGLPMALELIGGTNVPVYLHPGMFRQRAFHLPGGDLLPIRDIPGPAELRSKGGDPIVIDHSTTALDDMFFVSGEIPRVTPYETGLPGHMRRTEHGDGWELDPLIVDERYLAVNVRDKGLVIFSACSHAGIVNVLHAARRDMPDVPVHAVIGGYHLSGANEAIIDKTVADFEQFDVDLILPGHCTGWRAVNALERAFGPKVVPIAVGMKISL</sequence>
<dbReference type="AlphaFoldDB" id="A0A502FRP1"/>
<dbReference type="Proteomes" id="UP000319931">
    <property type="component" value="Unassembled WGS sequence"/>
</dbReference>
<dbReference type="OrthoDB" id="9803916at2"/>
<reference evidence="2 3" key="1">
    <citation type="journal article" date="2019" name="Environ. Microbiol.">
        <title>Species interactions and distinct microbial communities in high Arctic permafrost affected cryosols are associated with the CH4 and CO2 gas fluxes.</title>
        <authorList>
            <person name="Altshuler I."/>
            <person name="Hamel J."/>
            <person name="Turney S."/>
            <person name="Magnuson E."/>
            <person name="Levesque R."/>
            <person name="Greer C."/>
            <person name="Whyte L.G."/>
        </authorList>
    </citation>
    <scope>NUCLEOTIDE SEQUENCE [LARGE SCALE GENOMIC DNA]</scope>
    <source>
        <strain evidence="2 3">E6.1</strain>
    </source>
</reference>
<dbReference type="Pfam" id="PF00753">
    <property type="entry name" value="Lactamase_B"/>
    <property type="match status" value="1"/>
</dbReference>
<evidence type="ECO:0000313" key="3">
    <source>
        <dbReference type="Proteomes" id="UP000319931"/>
    </source>
</evidence>
<dbReference type="Gene3D" id="3.60.15.10">
    <property type="entry name" value="Ribonuclease Z/Hydroxyacylglutathione hydrolase-like"/>
    <property type="match status" value="1"/>
</dbReference>
<keyword evidence="2" id="KW-0378">Hydrolase</keyword>
<dbReference type="GO" id="GO:0016787">
    <property type="term" value="F:hydrolase activity"/>
    <property type="evidence" value="ECO:0007669"/>
    <property type="project" value="UniProtKB-KW"/>
</dbReference>
<name>A0A502FRP1_9SPHN</name>
<dbReference type="SUPFAM" id="SSF56281">
    <property type="entry name" value="Metallo-hydrolase/oxidoreductase"/>
    <property type="match status" value="1"/>
</dbReference>
<evidence type="ECO:0000259" key="1">
    <source>
        <dbReference type="SMART" id="SM00849"/>
    </source>
</evidence>
<protein>
    <submittedName>
        <fullName evidence="2">MBL fold metallo-hydrolase</fullName>
    </submittedName>
</protein>
<dbReference type="InterPro" id="IPR001279">
    <property type="entry name" value="Metallo-B-lactamas"/>
</dbReference>
<dbReference type="PANTHER" id="PTHR13754:SF13">
    <property type="entry name" value="METALLO-BETA-LACTAMASE SUPERFAMILY PROTEIN (AFU_ORTHOLOGUE AFUA_3G07630)"/>
    <property type="match status" value="1"/>
</dbReference>
<organism evidence="2 3">
    <name type="scientific">Sphingomonas glacialis</name>
    <dbReference type="NCBI Taxonomy" id="658225"/>
    <lineage>
        <taxon>Bacteria</taxon>
        <taxon>Pseudomonadati</taxon>
        <taxon>Pseudomonadota</taxon>
        <taxon>Alphaproteobacteria</taxon>
        <taxon>Sphingomonadales</taxon>
        <taxon>Sphingomonadaceae</taxon>
        <taxon>Sphingomonas</taxon>
    </lineage>
</organism>
<dbReference type="InterPro" id="IPR041712">
    <property type="entry name" value="DHPS-like_MBL-fold"/>
</dbReference>
<dbReference type="InterPro" id="IPR052926">
    <property type="entry name" value="Metallo-beta-lactamase_dom"/>
</dbReference>
<dbReference type="SMART" id="SM00849">
    <property type="entry name" value="Lactamase_B"/>
    <property type="match status" value="1"/>
</dbReference>
<dbReference type="EMBL" id="RCZC01000004">
    <property type="protein sequence ID" value="TPG52060.1"/>
    <property type="molecule type" value="Genomic_DNA"/>
</dbReference>
<dbReference type="InterPro" id="IPR036866">
    <property type="entry name" value="RibonucZ/Hydroxyglut_hydro"/>
</dbReference>
<comment type="caution">
    <text evidence="2">The sequence shown here is derived from an EMBL/GenBank/DDBJ whole genome shotgun (WGS) entry which is preliminary data.</text>
</comment>
<dbReference type="RefSeq" id="WP_140851133.1">
    <property type="nucleotide sequence ID" value="NZ_RCZC01000004.1"/>
</dbReference>
<accession>A0A502FRP1</accession>